<feature type="transmembrane region" description="Helical" evidence="8">
    <location>
        <begin position="285"/>
        <end position="305"/>
    </location>
</feature>
<evidence type="ECO:0000256" key="8">
    <source>
        <dbReference type="SAM" id="Phobius"/>
    </source>
</evidence>
<dbReference type="OrthoDB" id="9808686at2"/>
<evidence type="ECO:0000256" key="5">
    <source>
        <dbReference type="ARBA" id="ARBA00022692"/>
    </source>
</evidence>
<proteinExistence type="inferred from homology"/>
<dbReference type="Proteomes" id="UP000256405">
    <property type="component" value="Unassembled WGS sequence"/>
</dbReference>
<comment type="caution">
    <text evidence="10">The sequence shown here is derived from an EMBL/GenBank/DDBJ whole genome shotgun (WGS) entry which is preliminary data.</text>
</comment>
<feature type="transmembrane region" description="Helical" evidence="8">
    <location>
        <begin position="174"/>
        <end position="196"/>
    </location>
</feature>
<dbReference type="AlphaFoldDB" id="A0A3E0DS94"/>
<dbReference type="PANTHER" id="PTHR30294:SF29">
    <property type="entry name" value="MULTIDRUG ABC TRANSPORTER PERMEASE YBHS-RELATED"/>
    <property type="match status" value="1"/>
</dbReference>
<evidence type="ECO:0000256" key="2">
    <source>
        <dbReference type="ARBA" id="ARBA00007783"/>
    </source>
</evidence>
<evidence type="ECO:0000259" key="9">
    <source>
        <dbReference type="PROSITE" id="PS51012"/>
    </source>
</evidence>
<keyword evidence="4" id="KW-1003">Cell membrane</keyword>
<accession>A0A3E0DS94</accession>
<evidence type="ECO:0000313" key="10">
    <source>
        <dbReference type="EMBL" id="REG86392.1"/>
    </source>
</evidence>
<keyword evidence="11" id="KW-1185">Reference proteome</keyword>
<dbReference type="GO" id="GO:0005886">
    <property type="term" value="C:plasma membrane"/>
    <property type="evidence" value="ECO:0007669"/>
    <property type="project" value="UniProtKB-SubCell"/>
</dbReference>
<keyword evidence="7 8" id="KW-0472">Membrane</keyword>
<sequence>MKQFFTFVKKEFYHVFRDRKTLLMLFGLPIAQIMLFGFALTNEIKDSKIMVVDYANDSASKEIIQKLAASDQFELQKSLMSHREIEAAFKQGIVNLAVVFPANFNSDLLSQNSAQIQVIADASDPNKANSLTNYVNNIVRDYQQERVNESQLPYQIQAEIRMLYNPELKGATNFVPGVMALVLVLVCVLMTSISIVREKENGTMEILLVSPFNPFLVIISKAVPYFVLSLINLTVILLLSIFLMEMPFEGSLLLFYAESSLLIIAALSLGLLISNSTDSQQTAMLLALMGMMIPTMLFTGFMFPIENMPVPLRIISNVVPSKWYYIIVKSIMIKGLGFSAIWKETLVLVGMTAFFLFVSFKKFKIRLA</sequence>
<comment type="subcellular location">
    <subcellularLocation>
        <location evidence="1">Cell membrane</location>
        <topology evidence="1">Multi-pass membrane protein</topology>
    </subcellularLocation>
</comment>
<dbReference type="EMBL" id="QUNF01000012">
    <property type="protein sequence ID" value="REG86392.1"/>
    <property type="molecule type" value="Genomic_DNA"/>
</dbReference>
<keyword evidence="6 8" id="KW-1133">Transmembrane helix</keyword>
<dbReference type="InterPro" id="IPR013525">
    <property type="entry name" value="ABC2_TM"/>
</dbReference>
<evidence type="ECO:0000256" key="6">
    <source>
        <dbReference type="ARBA" id="ARBA00022989"/>
    </source>
</evidence>
<evidence type="ECO:0000256" key="4">
    <source>
        <dbReference type="ARBA" id="ARBA00022475"/>
    </source>
</evidence>
<dbReference type="PROSITE" id="PS51012">
    <property type="entry name" value="ABC_TM2"/>
    <property type="match status" value="1"/>
</dbReference>
<evidence type="ECO:0000313" key="11">
    <source>
        <dbReference type="Proteomes" id="UP000256405"/>
    </source>
</evidence>
<evidence type="ECO:0000256" key="7">
    <source>
        <dbReference type="ARBA" id="ARBA00023136"/>
    </source>
</evidence>
<keyword evidence="3" id="KW-0813">Transport</keyword>
<protein>
    <submittedName>
        <fullName evidence="10">ABC-2 type transport system permease protein</fullName>
    </submittedName>
</protein>
<dbReference type="GO" id="GO:0140359">
    <property type="term" value="F:ABC-type transporter activity"/>
    <property type="evidence" value="ECO:0007669"/>
    <property type="project" value="InterPro"/>
</dbReference>
<dbReference type="RefSeq" id="WP_086541178.1">
    <property type="nucleotide sequence ID" value="NZ_MSSW01000019.1"/>
</dbReference>
<name>A0A3E0DS94_9BACT</name>
<dbReference type="Gene3D" id="3.40.1710.10">
    <property type="entry name" value="abc type-2 transporter like domain"/>
    <property type="match status" value="1"/>
</dbReference>
<feature type="transmembrane region" description="Helical" evidence="8">
    <location>
        <begin position="21"/>
        <end position="40"/>
    </location>
</feature>
<feature type="transmembrane region" description="Helical" evidence="8">
    <location>
        <begin position="250"/>
        <end position="273"/>
    </location>
</feature>
<gene>
    <name evidence="10" type="ORF">C8N25_11296</name>
</gene>
<evidence type="ECO:0000256" key="1">
    <source>
        <dbReference type="ARBA" id="ARBA00004651"/>
    </source>
</evidence>
<dbReference type="PANTHER" id="PTHR30294">
    <property type="entry name" value="MEMBRANE COMPONENT OF ABC TRANSPORTER YHHJ-RELATED"/>
    <property type="match status" value="1"/>
</dbReference>
<comment type="similarity">
    <text evidence="2">Belongs to the ABC-2 integral membrane protein family.</text>
</comment>
<feature type="transmembrane region" description="Helical" evidence="8">
    <location>
        <begin position="222"/>
        <end position="244"/>
    </location>
</feature>
<evidence type="ECO:0000256" key="3">
    <source>
        <dbReference type="ARBA" id="ARBA00022448"/>
    </source>
</evidence>
<dbReference type="InterPro" id="IPR047817">
    <property type="entry name" value="ABC2_TM_bact-type"/>
</dbReference>
<keyword evidence="5 8" id="KW-0812">Transmembrane</keyword>
<organism evidence="10 11">
    <name type="scientific">Algoriphagus antarcticus</name>
    <dbReference type="NCBI Taxonomy" id="238540"/>
    <lineage>
        <taxon>Bacteria</taxon>
        <taxon>Pseudomonadati</taxon>
        <taxon>Bacteroidota</taxon>
        <taxon>Cytophagia</taxon>
        <taxon>Cytophagales</taxon>
        <taxon>Cyclobacteriaceae</taxon>
        <taxon>Algoriphagus</taxon>
    </lineage>
</organism>
<dbReference type="InterPro" id="IPR051449">
    <property type="entry name" value="ABC-2_transporter_component"/>
</dbReference>
<feature type="domain" description="ABC transmembrane type-2" evidence="9">
    <location>
        <begin position="132"/>
        <end position="366"/>
    </location>
</feature>
<dbReference type="Pfam" id="PF12698">
    <property type="entry name" value="ABC2_membrane_3"/>
    <property type="match status" value="1"/>
</dbReference>
<reference evidence="10 11" key="1">
    <citation type="submission" date="2018-08" db="EMBL/GenBank/DDBJ databases">
        <title>Genomic Encyclopedia of Archaeal and Bacterial Type Strains, Phase II (KMG-II): from individual species to whole genera.</title>
        <authorList>
            <person name="Goeker M."/>
        </authorList>
    </citation>
    <scope>NUCLEOTIDE SEQUENCE [LARGE SCALE GENOMIC DNA]</scope>
    <source>
        <strain evidence="10 11">DSM 15986</strain>
    </source>
</reference>
<feature type="transmembrane region" description="Helical" evidence="8">
    <location>
        <begin position="340"/>
        <end position="360"/>
    </location>
</feature>